<feature type="domain" description="AB hydrolase-1" evidence="4">
    <location>
        <begin position="235"/>
        <end position="508"/>
    </location>
</feature>
<dbReference type="InterPro" id="IPR050266">
    <property type="entry name" value="AB_hydrolase_sf"/>
</dbReference>
<dbReference type="RefSeq" id="WP_012872596.1">
    <property type="nucleotide sequence ID" value="NC_013523.1"/>
</dbReference>
<dbReference type="PANTHER" id="PTHR43798:SF33">
    <property type="entry name" value="HYDROLASE, PUTATIVE (AFU_ORTHOLOGUE AFUA_2G14860)-RELATED"/>
    <property type="match status" value="1"/>
</dbReference>
<name>D1C5Z8_SPHTD</name>
<dbReference type="FunCoup" id="D1C5Z8">
    <property type="interactions" value="110"/>
</dbReference>
<evidence type="ECO:0000256" key="2">
    <source>
        <dbReference type="ARBA" id="ARBA00022801"/>
    </source>
</evidence>
<reference evidence="6" key="1">
    <citation type="submission" date="2009-11" db="EMBL/GenBank/DDBJ databases">
        <title>The complete chromosome 1 of Sphaerobacter thermophilus DSM 20745.</title>
        <authorList>
            <person name="Lucas S."/>
            <person name="Copeland A."/>
            <person name="Lapidus A."/>
            <person name="Glavina del Rio T."/>
            <person name="Dalin E."/>
            <person name="Tice H."/>
            <person name="Bruce D."/>
            <person name="Goodwin L."/>
            <person name="Pitluck S."/>
            <person name="Kyrpides N."/>
            <person name="Mavromatis K."/>
            <person name="Ivanova N."/>
            <person name="Mikhailova N."/>
            <person name="LaButti K.M."/>
            <person name="Clum A."/>
            <person name="Sun H.I."/>
            <person name="Brettin T."/>
            <person name="Detter J.C."/>
            <person name="Han C."/>
            <person name="Larimer F."/>
            <person name="Land M."/>
            <person name="Hauser L."/>
            <person name="Markowitz V."/>
            <person name="Cheng J.F."/>
            <person name="Hugenholtz P."/>
            <person name="Woyke T."/>
            <person name="Wu D."/>
            <person name="Steenblock K."/>
            <person name="Schneider S."/>
            <person name="Pukall R."/>
            <person name="Goeker M."/>
            <person name="Klenk H.P."/>
            <person name="Eisen J.A."/>
        </authorList>
    </citation>
    <scope>NUCLEOTIDE SEQUENCE [LARGE SCALE GENOMIC DNA]</scope>
    <source>
        <strain evidence="6">ATCC 49802 / DSM 20745 / S 6022</strain>
    </source>
</reference>
<protein>
    <submittedName>
        <fullName evidence="5">Alpha/beta hydrolase fold protein</fullName>
    </submittedName>
</protein>
<dbReference type="InParanoid" id="D1C5Z8"/>
<dbReference type="Proteomes" id="UP000002027">
    <property type="component" value="Chromosome 1"/>
</dbReference>
<reference evidence="5 6" key="2">
    <citation type="journal article" date="2010" name="Stand. Genomic Sci.">
        <title>Complete genome sequence of Desulfohalobium retbaense type strain (HR(100)).</title>
        <authorList>
            <person name="Spring S."/>
            <person name="Nolan M."/>
            <person name="Lapidus A."/>
            <person name="Glavina Del Rio T."/>
            <person name="Copeland A."/>
            <person name="Tice H."/>
            <person name="Cheng J.F."/>
            <person name="Lucas S."/>
            <person name="Land M."/>
            <person name="Chen F."/>
            <person name="Bruce D."/>
            <person name="Goodwin L."/>
            <person name="Pitluck S."/>
            <person name="Ivanova N."/>
            <person name="Mavromatis K."/>
            <person name="Mikhailova N."/>
            <person name="Pati A."/>
            <person name="Chen A."/>
            <person name="Palaniappan K."/>
            <person name="Hauser L."/>
            <person name="Chang Y.J."/>
            <person name="Jeffries C.D."/>
            <person name="Munk C."/>
            <person name="Kiss H."/>
            <person name="Chain P."/>
            <person name="Han C."/>
            <person name="Brettin T."/>
            <person name="Detter J.C."/>
            <person name="Schuler E."/>
            <person name="Goker M."/>
            <person name="Rohde M."/>
            <person name="Bristow J."/>
            <person name="Eisen J.A."/>
            <person name="Markowitz V."/>
            <person name="Hugenholtz P."/>
            <person name="Kyrpides N.C."/>
            <person name="Klenk H.P."/>
        </authorList>
    </citation>
    <scope>NUCLEOTIDE SEQUENCE [LARGE SCALE GENOMIC DNA]</scope>
    <source>
        <strain evidence="6">ATCC 49802 / DSM 20745 / S 6022</strain>
    </source>
</reference>
<dbReference type="InterPro" id="IPR029058">
    <property type="entry name" value="AB_hydrolase_fold"/>
</dbReference>
<keyword evidence="3" id="KW-0472">Membrane</keyword>
<accession>D1C5Z8</accession>
<dbReference type="GO" id="GO:0016020">
    <property type="term" value="C:membrane"/>
    <property type="evidence" value="ECO:0007669"/>
    <property type="project" value="TreeGrafter"/>
</dbReference>
<dbReference type="PANTHER" id="PTHR43798">
    <property type="entry name" value="MONOACYLGLYCEROL LIPASE"/>
    <property type="match status" value="1"/>
</dbReference>
<feature type="transmembrane region" description="Helical" evidence="3">
    <location>
        <begin position="34"/>
        <end position="53"/>
    </location>
</feature>
<dbReference type="SUPFAM" id="SSF53474">
    <property type="entry name" value="alpha/beta-Hydrolases"/>
    <property type="match status" value="1"/>
</dbReference>
<dbReference type="STRING" id="479434.Sthe_2123"/>
<dbReference type="GO" id="GO:0008233">
    <property type="term" value="F:peptidase activity"/>
    <property type="evidence" value="ECO:0007669"/>
    <property type="project" value="InterPro"/>
</dbReference>
<dbReference type="Gene3D" id="3.40.50.1820">
    <property type="entry name" value="alpha/beta hydrolase"/>
    <property type="match status" value="1"/>
</dbReference>
<dbReference type="AlphaFoldDB" id="D1C5Z8"/>
<dbReference type="GO" id="GO:0006508">
    <property type="term" value="P:proteolysis"/>
    <property type="evidence" value="ECO:0007669"/>
    <property type="project" value="InterPro"/>
</dbReference>
<feature type="transmembrane region" description="Helical" evidence="3">
    <location>
        <begin position="65"/>
        <end position="83"/>
    </location>
</feature>
<dbReference type="InterPro" id="IPR002410">
    <property type="entry name" value="Peptidase_S33"/>
</dbReference>
<evidence type="ECO:0000256" key="1">
    <source>
        <dbReference type="ARBA" id="ARBA00010088"/>
    </source>
</evidence>
<sequence>MGAAQHQLPTTLPPTRLRERPLVRLLDALWRERWLGVSVAAGMAVLTGLLVGTTMPRAPATAGQALVLMLTGFVAGGIAGLAMRSRWAMVLAPVAHVAAFEVARLGTPGITVERIRFDSAYGLLAFILGRGLYGVIGLLPMLLGVAYGVALARRWSSQRQPPSSRLRHSAGRALGALATAGLIALVVLIAWPASTPPVRGTDGRPIAGSIATLERVRLGEHDQWIMIHAASADAPVLLYLSGGPGQSDLMFSRVFFEDLARDFVVVGWDQRGTGKSYAALDPAETLTLDQAVADTVELTNYLRARFDEQKIYLLGESWGSTLGVLAVQWHPELYHAFIGSGQMVSQRETDRRLYHDMLAYAERTGNVEMARTMRRYGEPPYADPLVYAYVMGYYEQLSPYTPPAAYLERGSAAGLVPWGMRGSEYSLIEKANVLRGLMDMFSVMYPQLQEIDFRRDVTRLDVPTYMLMGEHELAARSDLAHEWFAHLEAPHKQEFTFPDAGHSVVFEEFQAFHRIMTDIVVPETYQGG</sequence>
<organism evidence="5 6">
    <name type="scientific">Sphaerobacter thermophilus (strain ATCC 49802 / DSM 20745 / KCCM 41009 / NCIMB 13125 / S 6022)</name>
    <dbReference type="NCBI Taxonomy" id="479434"/>
    <lineage>
        <taxon>Bacteria</taxon>
        <taxon>Pseudomonadati</taxon>
        <taxon>Thermomicrobiota</taxon>
        <taxon>Thermomicrobia</taxon>
        <taxon>Sphaerobacterales</taxon>
        <taxon>Sphaerobacterineae</taxon>
        <taxon>Sphaerobacteraceae</taxon>
        <taxon>Sphaerobacter</taxon>
    </lineage>
</organism>
<evidence type="ECO:0000313" key="5">
    <source>
        <dbReference type="EMBL" id="ACZ39550.1"/>
    </source>
</evidence>
<keyword evidence="2 5" id="KW-0378">Hydrolase</keyword>
<dbReference type="OrthoDB" id="53505at2"/>
<gene>
    <name evidence="5" type="ordered locus">Sthe_2123</name>
</gene>
<feature type="transmembrane region" description="Helical" evidence="3">
    <location>
        <begin position="173"/>
        <end position="191"/>
    </location>
</feature>
<feature type="transmembrane region" description="Helical" evidence="3">
    <location>
        <begin position="131"/>
        <end position="152"/>
    </location>
</feature>
<comment type="similarity">
    <text evidence="1">Belongs to the peptidase S33 family.</text>
</comment>
<dbReference type="InterPro" id="IPR000073">
    <property type="entry name" value="AB_hydrolase_1"/>
</dbReference>
<dbReference type="Pfam" id="PF00561">
    <property type="entry name" value="Abhydrolase_1"/>
    <property type="match status" value="1"/>
</dbReference>
<dbReference type="eggNOG" id="COG2267">
    <property type="taxonomic scope" value="Bacteria"/>
</dbReference>
<dbReference type="PRINTS" id="PR00793">
    <property type="entry name" value="PROAMNOPTASE"/>
</dbReference>
<keyword evidence="6" id="KW-1185">Reference proteome</keyword>
<keyword evidence="3" id="KW-0812">Transmembrane</keyword>
<dbReference type="KEGG" id="sti:Sthe_2123"/>
<keyword evidence="3" id="KW-1133">Transmembrane helix</keyword>
<dbReference type="ESTHER" id="sphtd-d1c5z8">
    <property type="family name" value="Proline_iminopeptidase"/>
</dbReference>
<evidence type="ECO:0000313" key="6">
    <source>
        <dbReference type="Proteomes" id="UP000002027"/>
    </source>
</evidence>
<proteinExistence type="inferred from homology"/>
<dbReference type="HOGENOM" id="CLU_049285_2_0_0"/>
<evidence type="ECO:0000259" key="4">
    <source>
        <dbReference type="Pfam" id="PF00561"/>
    </source>
</evidence>
<evidence type="ECO:0000256" key="3">
    <source>
        <dbReference type="SAM" id="Phobius"/>
    </source>
</evidence>
<dbReference type="EMBL" id="CP001823">
    <property type="protein sequence ID" value="ACZ39550.1"/>
    <property type="molecule type" value="Genomic_DNA"/>
</dbReference>